<dbReference type="AlphaFoldDB" id="A0A200RA14"/>
<dbReference type="InParanoid" id="A0A200RA14"/>
<reference evidence="2 3" key="1">
    <citation type="journal article" date="2017" name="Mol. Plant">
        <title>The Genome of Medicinal Plant Macleaya cordata Provides New Insights into Benzylisoquinoline Alkaloids Metabolism.</title>
        <authorList>
            <person name="Liu X."/>
            <person name="Liu Y."/>
            <person name="Huang P."/>
            <person name="Ma Y."/>
            <person name="Qing Z."/>
            <person name="Tang Q."/>
            <person name="Cao H."/>
            <person name="Cheng P."/>
            <person name="Zheng Y."/>
            <person name="Yuan Z."/>
            <person name="Zhou Y."/>
            <person name="Liu J."/>
            <person name="Tang Z."/>
            <person name="Zhuo Y."/>
            <person name="Zhang Y."/>
            <person name="Yu L."/>
            <person name="Huang J."/>
            <person name="Yang P."/>
            <person name="Peng Q."/>
            <person name="Zhang J."/>
            <person name="Jiang W."/>
            <person name="Zhang Z."/>
            <person name="Lin K."/>
            <person name="Ro D.K."/>
            <person name="Chen X."/>
            <person name="Xiong X."/>
            <person name="Shang Y."/>
            <person name="Huang S."/>
            <person name="Zeng J."/>
        </authorList>
    </citation>
    <scope>NUCLEOTIDE SEQUENCE [LARGE SCALE GENOMIC DNA]</scope>
    <source>
        <strain evidence="3">cv. BLH2017</strain>
        <tissue evidence="2">Root</tissue>
    </source>
</reference>
<proteinExistence type="predicted"/>
<name>A0A200RA14_MACCD</name>
<sequence>MVRGLPAVSTNTTGAANSGHSISTYLDIFDFELMRRHEYAGGLGYGPQPGSPTLSTTLSHSEIDELRELLRYRQAEIERLREMNQVQLQDNQVLGQQNRLNNLNGNSTNNNGDSPRLNYNSS</sequence>
<feature type="region of interest" description="Disordered" evidence="1">
    <location>
        <begin position="93"/>
        <end position="122"/>
    </location>
</feature>
<evidence type="ECO:0000313" key="3">
    <source>
        <dbReference type="Proteomes" id="UP000195402"/>
    </source>
</evidence>
<feature type="compositionally biased region" description="Low complexity" evidence="1">
    <location>
        <begin position="93"/>
        <end position="112"/>
    </location>
</feature>
<accession>A0A200RA14</accession>
<evidence type="ECO:0000256" key="1">
    <source>
        <dbReference type="SAM" id="MobiDB-lite"/>
    </source>
</evidence>
<comment type="caution">
    <text evidence="2">The sequence shown here is derived from an EMBL/GenBank/DDBJ whole genome shotgun (WGS) entry which is preliminary data.</text>
</comment>
<gene>
    <name evidence="2" type="ORF">BVC80_9051g65</name>
</gene>
<keyword evidence="3" id="KW-1185">Reference proteome</keyword>
<dbReference type="Proteomes" id="UP000195402">
    <property type="component" value="Unassembled WGS sequence"/>
</dbReference>
<dbReference type="EMBL" id="MVGT01000185">
    <property type="protein sequence ID" value="OVA19564.1"/>
    <property type="molecule type" value="Genomic_DNA"/>
</dbReference>
<protein>
    <submittedName>
        <fullName evidence="2">Uncharacterized protein</fullName>
    </submittedName>
</protein>
<organism evidence="2 3">
    <name type="scientific">Macleaya cordata</name>
    <name type="common">Five-seeded plume-poppy</name>
    <name type="synonym">Bocconia cordata</name>
    <dbReference type="NCBI Taxonomy" id="56857"/>
    <lineage>
        <taxon>Eukaryota</taxon>
        <taxon>Viridiplantae</taxon>
        <taxon>Streptophyta</taxon>
        <taxon>Embryophyta</taxon>
        <taxon>Tracheophyta</taxon>
        <taxon>Spermatophyta</taxon>
        <taxon>Magnoliopsida</taxon>
        <taxon>Ranunculales</taxon>
        <taxon>Papaveraceae</taxon>
        <taxon>Papaveroideae</taxon>
        <taxon>Macleaya</taxon>
    </lineage>
</organism>
<evidence type="ECO:0000313" key="2">
    <source>
        <dbReference type="EMBL" id="OVA19564.1"/>
    </source>
</evidence>